<protein>
    <submittedName>
        <fullName evidence="1">Uncharacterized protein</fullName>
    </submittedName>
</protein>
<name>A0A382XQE1_9ZZZZ</name>
<proteinExistence type="predicted"/>
<sequence>MSGMSRVEKYESSRTVLRPTLPLNQMVMCDALNLPTLLDQFGTNLIHIDRSVRGVIYFYPHVC</sequence>
<dbReference type="EMBL" id="UINC01169686">
    <property type="protein sequence ID" value="SVD73347.1"/>
    <property type="molecule type" value="Genomic_DNA"/>
</dbReference>
<accession>A0A382XQE1</accession>
<organism evidence="1">
    <name type="scientific">marine metagenome</name>
    <dbReference type="NCBI Taxonomy" id="408172"/>
    <lineage>
        <taxon>unclassified sequences</taxon>
        <taxon>metagenomes</taxon>
        <taxon>ecological metagenomes</taxon>
    </lineage>
</organism>
<reference evidence="1" key="1">
    <citation type="submission" date="2018-05" db="EMBL/GenBank/DDBJ databases">
        <authorList>
            <person name="Lanie J.A."/>
            <person name="Ng W.-L."/>
            <person name="Kazmierczak K.M."/>
            <person name="Andrzejewski T.M."/>
            <person name="Davidsen T.M."/>
            <person name="Wayne K.J."/>
            <person name="Tettelin H."/>
            <person name="Glass J.I."/>
            <person name="Rusch D."/>
            <person name="Podicherti R."/>
            <person name="Tsui H.-C.T."/>
            <person name="Winkler M.E."/>
        </authorList>
    </citation>
    <scope>NUCLEOTIDE SEQUENCE</scope>
</reference>
<dbReference type="AlphaFoldDB" id="A0A382XQE1"/>
<gene>
    <name evidence="1" type="ORF">METZ01_LOCUS426201</name>
</gene>
<evidence type="ECO:0000313" key="1">
    <source>
        <dbReference type="EMBL" id="SVD73347.1"/>
    </source>
</evidence>